<protein>
    <submittedName>
        <fullName evidence="6">9,11-endoperoxide prostaglandin H2 reductase</fullName>
    </submittedName>
</protein>
<dbReference type="InterPro" id="IPR023210">
    <property type="entry name" value="NADP_OxRdtase_dom"/>
</dbReference>
<evidence type="ECO:0000259" key="4">
    <source>
        <dbReference type="Pfam" id="PF00248"/>
    </source>
</evidence>
<dbReference type="OrthoDB" id="8249032at2759"/>
<reference evidence="6" key="1">
    <citation type="submission" date="2022-07" db="EMBL/GenBank/DDBJ databases">
        <authorList>
            <person name="Trinca V."/>
            <person name="Uliana J.V.C."/>
            <person name="Torres T.T."/>
            <person name="Ward R.J."/>
            <person name="Monesi N."/>
        </authorList>
    </citation>
    <scope>NUCLEOTIDE SEQUENCE</scope>
    <source>
        <strain evidence="6">HSMRA1968</strain>
        <tissue evidence="6">Whole embryos</tissue>
    </source>
</reference>
<dbReference type="EMBL" id="WJQU01000786">
    <property type="protein sequence ID" value="KAJ6634262.1"/>
    <property type="molecule type" value="Genomic_DNA"/>
</dbReference>
<dbReference type="SUPFAM" id="SSF51430">
    <property type="entry name" value="NAD(P)-linked oxidoreductase"/>
    <property type="match status" value="1"/>
</dbReference>
<evidence type="ECO:0000313" key="6">
    <source>
        <dbReference type="EMBL" id="KAJ6644510.1"/>
    </source>
</evidence>
<organism evidence="6 7">
    <name type="scientific">Pseudolycoriella hygida</name>
    <dbReference type="NCBI Taxonomy" id="35572"/>
    <lineage>
        <taxon>Eukaryota</taxon>
        <taxon>Metazoa</taxon>
        <taxon>Ecdysozoa</taxon>
        <taxon>Arthropoda</taxon>
        <taxon>Hexapoda</taxon>
        <taxon>Insecta</taxon>
        <taxon>Pterygota</taxon>
        <taxon>Neoptera</taxon>
        <taxon>Endopterygota</taxon>
        <taxon>Diptera</taxon>
        <taxon>Nematocera</taxon>
        <taxon>Sciaroidea</taxon>
        <taxon>Sciaridae</taxon>
        <taxon>Pseudolycoriella</taxon>
    </lineage>
</organism>
<evidence type="ECO:0000313" key="7">
    <source>
        <dbReference type="Proteomes" id="UP001151699"/>
    </source>
</evidence>
<dbReference type="Pfam" id="PF00248">
    <property type="entry name" value="Aldo_ket_red"/>
    <property type="match status" value="1"/>
</dbReference>
<accession>A0A9Q0N6T0</accession>
<keyword evidence="2" id="KW-0521">NADP</keyword>
<dbReference type="InterPro" id="IPR020471">
    <property type="entry name" value="AKR"/>
</dbReference>
<keyword evidence="3" id="KW-0560">Oxidoreductase</keyword>
<dbReference type="EMBL" id="WJQU01000002">
    <property type="protein sequence ID" value="KAJ6644510.1"/>
    <property type="molecule type" value="Genomic_DNA"/>
</dbReference>
<evidence type="ECO:0000256" key="1">
    <source>
        <dbReference type="ARBA" id="ARBA00007905"/>
    </source>
</evidence>
<evidence type="ECO:0000256" key="2">
    <source>
        <dbReference type="ARBA" id="ARBA00022857"/>
    </source>
</evidence>
<dbReference type="PANTHER" id="PTHR43827">
    <property type="entry name" value="2,5-DIKETO-D-GLUCONIC ACID REDUCTASE"/>
    <property type="match status" value="1"/>
</dbReference>
<dbReference type="Gene3D" id="3.20.20.100">
    <property type="entry name" value="NADP-dependent oxidoreductase domain"/>
    <property type="match status" value="1"/>
</dbReference>
<feature type="domain" description="NADP-dependent oxidoreductase" evidence="4">
    <location>
        <begin position="12"/>
        <end position="262"/>
    </location>
</feature>
<dbReference type="PANTHER" id="PTHR43827:SF3">
    <property type="entry name" value="NADP-DEPENDENT OXIDOREDUCTASE DOMAIN-CONTAINING PROTEIN"/>
    <property type="match status" value="1"/>
</dbReference>
<name>A0A9Q0N6T0_9DIPT</name>
<dbReference type="Proteomes" id="UP001151699">
    <property type="component" value="Chromosome B"/>
</dbReference>
<comment type="similarity">
    <text evidence="1">Belongs to the aldo/keto reductase family.</text>
</comment>
<dbReference type="GO" id="GO:0016616">
    <property type="term" value="F:oxidoreductase activity, acting on the CH-OH group of donors, NAD or NADP as acceptor"/>
    <property type="evidence" value="ECO:0007669"/>
    <property type="project" value="UniProtKB-ARBA"/>
</dbReference>
<comment type="caution">
    <text evidence="6">The sequence shown here is derived from an EMBL/GenBank/DDBJ whole genome shotgun (WGS) entry which is preliminary data.</text>
</comment>
<gene>
    <name evidence="6" type="primary">PGFS_0</name>
    <name evidence="5" type="synonym">PGFS_1</name>
    <name evidence="6" type="ORF">Bhyg_09479</name>
    <name evidence="5" type="ORF">Bhyg_17087</name>
</gene>
<dbReference type="PRINTS" id="PR00069">
    <property type="entry name" value="ALDKETRDTASE"/>
</dbReference>
<dbReference type="CDD" id="cd19071">
    <property type="entry name" value="AKR_AKR1-5-like"/>
    <property type="match status" value="1"/>
</dbReference>
<proteinExistence type="inferred from homology"/>
<keyword evidence="7" id="KW-1185">Reference proteome</keyword>
<dbReference type="AlphaFoldDB" id="A0A9Q0N6T0"/>
<evidence type="ECO:0000313" key="5">
    <source>
        <dbReference type="EMBL" id="KAJ6634262.1"/>
    </source>
</evidence>
<evidence type="ECO:0000256" key="3">
    <source>
        <dbReference type="ARBA" id="ARBA00023002"/>
    </source>
</evidence>
<sequence length="265" mass="30863">MQMPKIMYGTAWKKSDTSQFVKLALNNGFKGIDTACQPKHYYEPGVGDALENFNREEIFLQTKFTSINGQDPKNCPYDRNLPLEEQIVTSFETSLKNLRTHYIDSLILHGPLKNHKENMVLWRQFEKFAERKQVRMLGVSNFYDVDEFIHLYEDAVIKPQVIQNRFYSGTNYDKEIRQFCKENRIIYQSFWTLTANPHILENVNVRKAAEKRGVPATSLFFAYLSETGIVPLTGTKNVQHMKDDLSAMELILTDEEMSIFRRLVG</sequence>
<dbReference type="InterPro" id="IPR036812">
    <property type="entry name" value="NAD(P)_OxRdtase_dom_sf"/>
</dbReference>